<evidence type="ECO:0000256" key="1">
    <source>
        <dbReference type="ARBA" id="ARBA00004288"/>
    </source>
</evidence>
<evidence type="ECO:0000313" key="5">
    <source>
        <dbReference type="Proteomes" id="UP000422764"/>
    </source>
</evidence>
<gene>
    <name evidence="4" type="ORF">GOM49_15380</name>
</gene>
<accession>A0A6I6EVB4</accession>
<keyword evidence="5" id="KW-1185">Reference proteome</keyword>
<reference evidence="4 5" key="1">
    <citation type="submission" date="2019-12" db="EMBL/GenBank/DDBJ databases">
        <title>Genome sequenceing of Clostridium bovifaecis.</title>
        <authorList>
            <person name="Yao Y."/>
        </authorList>
    </citation>
    <scope>NUCLEOTIDE SEQUENCE [LARGE SCALE GENOMIC DNA]</scope>
    <source>
        <strain evidence="4 5">BXX</strain>
    </source>
</reference>
<name>A0A6I6EVB4_9CLOT</name>
<evidence type="ECO:0000256" key="3">
    <source>
        <dbReference type="ARBA" id="ARBA00022969"/>
    </source>
</evidence>
<dbReference type="Proteomes" id="UP000422764">
    <property type="component" value="Chromosome"/>
</dbReference>
<dbReference type="NCBIfam" id="TIGR02861">
    <property type="entry name" value="SASP_H"/>
    <property type="match status" value="1"/>
</dbReference>
<dbReference type="Pfam" id="PF08141">
    <property type="entry name" value="SspH"/>
    <property type="match status" value="1"/>
</dbReference>
<dbReference type="InterPro" id="IPR012610">
    <property type="entry name" value="SASP_SspH"/>
</dbReference>
<dbReference type="GO" id="GO:0042601">
    <property type="term" value="C:endospore-forming forespore"/>
    <property type="evidence" value="ECO:0007669"/>
    <property type="project" value="InterPro"/>
</dbReference>
<sequence>MDLHRAHEIMVSPDKITVLYKDHPVWIEHVDNNSQTAQIRTLDTRKIIGVYVEDLIDTGEVIGSIKQ</sequence>
<organism evidence="4 5">
    <name type="scientific">Clostridium bovifaecis</name>
    <dbReference type="NCBI Taxonomy" id="2184719"/>
    <lineage>
        <taxon>Bacteria</taxon>
        <taxon>Bacillati</taxon>
        <taxon>Bacillota</taxon>
        <taxon>Clostridia</taxon>
        <taxon>Eubacteriales</taxon>
        <taxon>Clostridiaceae</taxon>
        <taxon>Clostridium</taxon>
    </lineage>
</organism>
<keyword evidence="3" id="KW-0749">Sporulation</keyword>
<comment type="similarity">
    <text evidence="2">Belongs to the SspH family.</text>
</comment>
<evidence type="ECO:0000256" key="2">
    <source>
        <dbReference type="ARBA" id="ARBA00006573"/>
    </source>
</evidence>
<dbReference type="AlphaFoldDB" id="A0A6I6EVB4"/>
<proteinExistence type="inferred from homology"/>
<dbReference type="EMBL" id="CP046522">
    <property type="protein sequence ID" value="QGU96293.1"/>
    <property type="molecule type" value="Genomic_DNA"/>
</dbReference>
<comment type="subcellular location">
    <subcellularLocation>
        <location evidence="1">Spore core</location>
    </subcellularLocation>
</comment>
<dbReference type="GO" id="GO:0030436">
    <property type="term" value="P:asexual sporulation"/>
    <property type="evidence" value="ECO:0007669"/>
    <property type="project" value="InterPro"/>
</dbReference>
<protein>
    <submittedName>
        <fullName evidence="4">H-type small acid-soluble spore protein</fullName>
    </submittedName>
</protein>
<dbReference type="GO" id="GO:0030435">
    <property type="term" value="P:sporulation resulting in formation of a cellular spore"/>
    <property type="evidence" value="ECO:0007669"/>
    <property type="project" value="UniProtKB-KW"/>
</dbReference>
<evidence type="ECO:0000313" key="4">
    <source>
        <dbReference type="EMBL" id="QGU96293.1"/>
    </source>
</evidence>